<reference evidence="13" key="1">
    <citation type="submission" date="2020-12" db="EMBL/GenBank/DDBJ databases">
        <title>The genome sequence of Inhella sp. 1Y17.</title>
        <authorList>
            <person name="Liu Y."/>
        </authorList>
    </citation>
    <scope>NUCLEOTIDE SEQUENCE</scope>
    <source>
        <strain evidence="13">1Y17</strain>
    </source>
</reference>
<evidence type="ECO:0000256" key="9">
    <source>
        <dbReference type="ARBA" id="ARBA00058004"/>
    </source>
</evidence>
<dbReference type="InterPro" id="IPR003594">
    <property type="entry name" value="HATPase_dom"/>
</dbReference>
<dbReference type="Gene3D" id="1.10.287.130">
    <property type="match status" value="1"/>
</dbReference>
<keyword evidence="7" id="KW-0902">Two-component regulatory system</keyword>
<evidence type="ECO:0000313" key="13">
    <source>
        <dbReference type="EMBL" id="MBH9575327.1"/>
    </source>
</evidence>
<dbReference type="PANTHER" id="PTHR43047">
    <property type="entry name" value="TWO-COMPONENT HISTIDINE PROTEIN KINASE"/>
    <property type="match status" value="1"/>
</dbReference>
<proteinExistence type="predicted"/>
<evidence type="ECO:0000256" key="6">
    <source>
        <dbReference type="ARBA" id="ARBA00022777"/>
    </source>
</evidence>
<dbReference type="InterPro" id="IPR003661">
    <property type="entry name" value="HisK_dim/P_dom"/>
</dbReference>
<evidence type="ECO:0000256" key="8">
    <source>
        <dbReference type="ARBA" id="ARBA00023026"/>
    </source>
</evidence>
<dbReference type="CDD" id="cd16922">
    <property type="entry name" value="HATPase_EvgS-ArcB-TorS-like"/>
    <property type="match status" value="1"/>
</dbReference>
<dbReference type="Pfam" id="PF02518">
    <property type="entry name" value="HATPase_c"/>
    <property type="match status" value="1"/>
</dbReference>
<dbReference type="RefSeq" id="WP_198108952.1">
    <property type="nucleotide sequence ID" value="NZ_JAEDAK010000001.1"/>
</dbReference>
<dbReference type="InterPro" id="IPR005467">
    <property type="entry name" value="His_kinase_dom"/>
</dbReference>
<dbReference type="SUPFAM" id="SSF47384">
    <property type="entry name" value="Homodimeric domain of signal transducing histidine kinase"/>
    <property type="match status" value="1"/>
</dbReference>
<accession>A0A931NC94</accession>
<dbReference type="SMART" id="SM00388">
    <property type="entry name" value="HisKA"/>
    <property type="match status" value="1"/>
</dbReference>
<evidence type="ECO:0000313" key="14">
    <source>
        <dbReference type="Proteomes" id="UP000613266"/>
    </source>
</evidence>
<evidence type="ECO:0000256" key="1">
    <source>
        <dbReference type="ARBA" id="ARBA00000085"/>
    </source>
</evidence>
<keyword evidence="5" id="KW-0732">Signal</keyword>
<dbReference type="InterPro" id="IPR036097">
    <property type="entry name" value="HisK_dim/P_sf"/>
</dbReference>
<keyword evidence="6" id="KW-0418">Kinase</keyword>
<comment type="function">
    <text evidence="9">Member of the two-component regulatory system BvgS/BvgA. Phosphorylates BvgA via a four-step phosphorelay in response to environmental signals.</text>
</comment>
<keyword evidence="3" id="KW-0597">Phosphoprotein</keyword>
<dbReference type="SUPFAM" id="SSF55874">
    <property type="entry name" value="ATPase domain of HSP90 chaperone/DNA topoisomerase II/histidine kinase"/>
    <property type="match status" value="1"/>
</dbReference>
<organism evidence="13 14">
    <name type="scientific">Inhella proteolytica</name>
    <dbReference type="NCBI Taxonomy" id="2795029"/>
    <lineage>
        <taxon>Bacteria</taxon>
        <taxon>Pseudomonadati</taxon>
        <taxon>Pseudomonadota</taxon>
        <taxon>Betaproteobacteria</taxon>
        <taxon>Burkholderiales</taxon>
        <taxon>Sphaerotilaceae</taxon>
        <taxon>Inhella</taxon>
    </lineage>
</organism>
<sequence>MPSLPPLWNQAPGLLAVVDARSGSVVEANALAEAVLAGLSGWTQVSALARLLGDAPRAAEALGQLQANQTWRHLALLHEPRGPRWYQLELRPLEGAQAKGPQGLLSGQDVHELIEQRIELERQLNQAQARAQAQTDLAAHLAHEMRTPLAGVISLTELVLGSELNERQRKLLDLSLQSGRGLLELLNHSLDLAKLDAGGISLEQAPFALHDCLKDALQPLLPQAHAKGLKLAARVQPGVPHQLLGDALRLRQVIVNLVGNAIKFTAKGEVRVDIQRADWPELMVAPGAALRLAVAVTDTGPGMTPAQQEALFKPYAQADVSIARRFGGTGLGLSIAQRLVGLMGGRIEVESSPGVGSCFRFEIEIQRAPAGAAAAELT</sequence>
<dbReference type="InterPro" id="IPR004358">
    <property type="entry name" value="Sig_transdc_His_kin-like_C"/>
</dbReference>
<feature type="coiled-coil region" evidence="11">
    <location>
        <begin position="110"/>
        <end position="137"/>
    </location>
</feature>
<dbReference type="PROSITE" id="PS50109">
    <property type="entry name" value="HIS_KIN"/>
    <property type="match status" value="1"/>
</dbReference>
<dbReference type="SMART" id="SM00387">
    <property type="entry name" value="HATPase_c"/>
    <property type="match status" value="1"/>
</dbReference>
<evidence type="ECO:0000256" key="4">
    <source>
        <dbReference type="ARBA" id="ARBA00022679"/>
    </source>
</evidence>
<dbReference type="InterPro" id="IPR036890">
    <property type="entry name" value="HATPase_C_sf"/>
</dbReference>
<comment type="caution">
    <text evidence="13">The sequence shown here is derived from an EMBL/GenBank/DDBJ whole genome shotgun (WGS) entry which is preliminary data.</text>
</comment>
<dbReference type="AlphaFoldDB" id="A0A931NC94"/>
<dbReference type="PRINTS" id="PR00344">
    <property type="entry name" value="BCTRLSENSOR"/>
</dbReference>
<gene>
    <name evidence="13" type="ORF">I7X39_00275</name>
</gene>
<feature type="domain" description="Histidine kinase" evidence="12">
    <location>
        <begin position="140"/>
        <end position="367"/>
    </location>
</feature>
<dbReference type="EC" id="2.7.13.3" evidence="2"/>
<dbReference type="Gene3D" id="3.30.565.10">
    <property type="entry name" value="Histidine kinase-like ATPase, C-terminal domain"/>
    <property type="match status" value="1"/>
</dbReference>
<dbReference type="FunFam" id="3.30.565.10:FF:000010">
    <property type="entry name" value="Sensor histidine kinase RcsC"/>
    <property type="match status" value="1"/>
</dbReference>
<evidence type="ECO:0000259" key="12">
    <source>
        <dbReference type="PROSITE" id="PS50109"/>
    </source>
</evidence>
<evidence type="ECO:0000256" key="3">
    <source>
        <dbReference type="ARBA" id="ARBA00022553"/>
    </source>
</evidence>
<dbReference type="EMBL" id="JAEDAK010000001">
    <property type="protein sequence ID" value="MBH9575327.1"/>
    <property type="molecule type" value="Genomic_DNA"/>
</dbReference>
<dbReference type="Pfam" id="PF00512">
    <property type="entry name" value="HisKA"/>
    <property type="match status" value="1"/>
</dbReference>
<evidence type="ECO:0000256" key="11">
    <source>
        <dbReference type="SAM" id="Coils"/>
    </source>
</evidence>
<evidence type="ECO:0000256" key="10">
    <source>
        <dbReference type="ARBA" id="ARBA00070152"/>
    </source>
</evidence>
<comment type="catalytic activity">
    <reaction evidence="1">
        <text>ATP + protein L-histidine = ADP + protein N-phospho-L-histidine.</text>
        <dbReference type="EC" id="2.7.13.3"/>
    </reaction>
</comment>
<evidence type="ECO:0000256" key="5">
    <source>
        <dbReference type="ARBA" id="ARBA00022729"/>
    </source>
</evidence>
<protein>
    <recommendedName>
        <fullName evidence="10">Virulence sensor protein BvgS</fullName>
        <ecNumber evidence="2">2.7.13.3</ecNumber>
    </recommendedName>
</protein>
<dbReference type="Proteomes" id="UP000613266">
    <property type="component" value="Unassembled WGS sequence"/>
</dbReference>
<keyword evidence="14" id="KW-1185">Reference proteome</keyword>
<keyword evidence="4" id="KW-0808">Transferase</keyword>
<keyword evidence="11" id="KW-0175">Coiled coil</keyword>
<keyword evidence="8" id="KW-0843">Virulence</keyword>
<name>A0A931NC94_9BURK</name>
<evidence type="ECO:0000256" key="7">
    <source>
        <dbReference type="ARBA" id="ARBA00023012"/>
    </source>
</evidence>
<dbReference type="CDD" id="cd00082">
    <property type="entry name" value="HisKA"/>
    <property type="match status" value="1"/>
</dbReference>
<dbReference type="GO" id="GO:0000155">
    <property type="term" value="F:phosphorelay sensor kinase activity"/>
    <property type="evidence" value="ECO:0007669"/>
    <property type="project" value="InterPro"/>
</dbReference>
<evidence type="ECO:0000256" key="2">
    <source>
        <dbReference type="ARBA" id="ARBA00012438"/>
    </source>
</evidence>